<dbReference type="RefSeq" id="WP_079550860.1">
    <property type="nucleotide sequence ID" value="NZ_LT670847.1"/>
</dbReference>
<evidence type="ECO:0000256" key="9">
    <source>
        <dbReference type="ARBA" id="ARBA00023136"/>
    </source>
</evidence>
<dbReference type="GO" id="GO:0006508">
    <property type="term" value="P:proteolysis"/>
    <property type="evidence" value="ECO:0007669"/>
    <property type="project" value="UniProtKB-KW"/>
</dbReference>
<feature type="region of interest" description="Disordered" evidence="10">
    <location>
        <begin position="80"/>
        <end position="102"/>
    </location>
</feature>
<keyword evidence="15" id="KW-1185">Reference proteome</keyword>
<feature type="transmembrane region" description="Helical" evidence="11">
    <location>
        <begin position="6"/>
        <end position="29"/>
    </location>
</feature>
<dbReference type="PANTHER" id="PTHR42987">
    <property type="entry name" value="PEPTIDASE S49"/>
    <property type="match status" value="1"/>
</dbReference>
<evidence type="ECO:0000256" key="10">
    <source>
        <dbReference type="SAM" id="MobiDB-lite"/>
    </source>
</evidence>
<dbReference type="STRING" id="29571.SAMN05878437_0395"/>
<evidence type="ECO:0000256" key="7">
    <source>
        <dbReference type="ARBA" id="ARBA00022825"/>
    </source>
</evidence>
<keyword evidence="8 11" id="KW-1133">Transmembrane helix</keyword>
<dbReference type="InterPro" id="IPR029045">
    <property type="entry name" value="ClpP/crotonase-like_dom_sf"/>
</dbReference>
<dbReference type="Pfam" id="PF01343">
    <property type="entry name" value="Peptidase_S49"/>
    <property type="match status" value="1"/>
</dbReference>
<evidence type="ECO:0000256" key="6">
    <source>
        <dbReference type="ARBA" id="ARBA00022801"/>
    </source>
</evidence>
<dbReference type="AlphaFoldDB" id="A0A1M7ERW9"/>
<proteinExistence type="inferred from homology"/>
<name>A0A1M7ERW9_9GAMM</name>
<sequence length="356" mass="39011">MGDWVINIVTFFIQAVIVIGLVGLTALLFRRAKSGGDDDGLTLHIETLNDQRRQRHRQLDTASKEPKRGKKWWHALCPKRKAGRKDKNAEKTSSQEDSAEQGKQPRVWVLDFYGDIKASATEHFAEEISAVIDVASADDEVVVRLESGGGLVHAYGLAAAELERLTAAGLATTVCIDKVAASGGYLMACTASHIKAAPFAVLGSIGVVAQVPNVHRLLKRHDIDVELLTAGKYKRTLTVLGENTEEGREKFIGDLENTHRLFKDYVSRHRPAVDIEMLATGEIWYGSEALDHGLIDSVQTSEAYLVERMQQARVFSVWLEAPQSLGDRLGIAISAGVERAGVKALGALEAARWQKH</sequence>
<evidence type="ECO:0000256" key="5">
    <source>
        <dbReference type="ARBA" id="ARBA00022692"/>
    </source>
</evidence>
<evidence type="ECO:0000256" key="3">
    <source>
        <dbReference type="ARBA" id="ARBA00022475"/>
    </source>
</evidence>
<evidence type="ECO:0000256" key="2">
    <source>
        <dbReference type="ARBA" id="ARBA00008683"/>
    </source>
</evidence>
<organism evidence="14 15">
    <name type="scientific">Vreelandella subglaciescola</name>
    <dbReference type="NCBI Taxonomy" id="29571"/>
    <lineage>
        <taxon>Bacteria</taxon>
        <taxon>Pseudomonadati</taxon>
        <taxon>Pseudomonadota</taxon>
        <taxon>Gammaproteobacteria</taxon>
        <taxon>Oceanospirillales</taxon>
        <taxon>Halomonadaceae</taxon>
        <taxon>Vreelandella</taxon>
    </lineage>
</organism>
<dbReference type="InterPro" id="IPR013703">
    <property type="entry name" value="Peptidase_S49_N_proteobac"/>
</dbReference>
<dbReference type="PANTHER" id="PTHR42987:SF4">
    <property type="entry name" value="PROTEASE SOHB-RELATED"/>
    <property type="match status" value="1"/>
</dbReference>
<evidence type="ECO:0000259" key="12">
    <source>
        <dbReference type="Pfam" id="PF01343"/>
    </source>
</evidence>
<dbReference type="CDD" id="cd07023">
    <property type="entry name" value="S49_Sppa_N_C"/>
    <property type="match status" value="1"/>
</dbReference>
<evidence type="ECO:0000313" key="14">
    <source>
        <dbReference type="EMBL" id="SHL94450.1"/>
    </source>
</evidence>
<dbReference type="EMBL" id="LT670847">
    <property type="protein sequence ID" value="SHL94450.1"/>
    <property type="molecule type" value="Genomic_DNA"/>
</dbReference>
<comment type="similarity">
    <text evidence="2">Belongs to the peptidase S49 family.</text>
</comment>
<feature type="domain" description="Peptidase S49 N-terminal proteobacteria" evidence="13">
    <location>
        <begin position="5"/>
        <end position="162"/>
    </location>
</feature>
<dbReference type="Proteomes" id="UP000190911">
    <property type="component" value="Chromosome I"/>
</dbReference>
<evidence type="ECO:0000256" key="4">
    <source>
        <dbReference type="ARBA" id="ARBA00022670"/>
    </source>
</evidence>
<comment type="subcellular location">
    <subcellularLocation>
        <location evidence="1">Cell membrane</location>
    </subcellularLocation>
</comment>
<feature type="domain" description="Peptidase S49" evidence="12">
    <location>
        <begin position="172"/>
        <end position="313"/>
    </location>
</feature>
<dbReference type="Gene3D" id="6.20.330.10">
    <property type="match status" value="1"/>
</dbReference>
<dbReference type="FunCoup" id="A0A1M7ERW9">
    <property type="interactions" value="108"/>
</dbReference>
<dbReference type="OrthoDB" id="5614232at2"/>
<protein>
    <submittedName>
        <fullName evidence="14">Inner membrane peptidase. Serine peptidase. MEROPS family S49</fullName>
    </submittedName>
</protein>
<dbReference type="Gene3D" id="3.90.226.10">
    <property type="entry name" value="2-enoyl-CoA Hydratase, Chain A, domain 1"/>
    <property type="match status" value="1"/>
</dbReference>
<dbReference type="SUPFAM" id="SSF52096">
    <property type="entry name" value="ClpP/crotonase"/>
    <property type="match status" value="1"/>
</dbReference>
<dbReference type="GO" id="GO:0004252">
    <property type="term" value="F:serine-type endopeptidase activity"/>
    <property type="evidence" value="ECO:0007669"/>
    <property type="project" value="InterPro"/>
</dbReference>
<keyword evidence="6" id="KW-0378">Hydrolase</keyword>
<dbReference type="Pfam" id="PF08496">
    <property type="entry name" value="Peptidase_S49_N"/>
    <property type="match status" value="1"/>
</dbReference>
<evidence type="ECO:0000313" key="15">
    <source>
        <dbReference type="Proteomes" id="UP000190911"/>
    </source>
</evidence>
<keyword evidence="4" id="KW-0645">Protease</keyword>
<accession>A0A1M7ERW9</accession>
<reference evidence="14 15" key="1">
    <citation type="submission" date="2016-11" db="EMBL/GenBank/DDBJ databases">
        <authorList>
            <person name="Jaros S."/>
            <person name="Januszkiewicz K."/>
            <person name="Wedrychowicz H."/>
        </authorList>
    </citation>
    <scope>NUCLEOTIDE SEQUENCE [LARGE SCALE GENOMIC DNA]</scope>
    <source>
        <strain evidence="14 15">ACAM 12</strain>
    </source>
</reference>
<dbReference type="InterPro" id="IPR047272">
    <property type="entry name" value="S49_SppA_C"/>
</dbReference>
<keyword evidence="9 11" id="KW-0472">Membrane</keyword>
<evidence type="ECO:0000256" key="11">
    <source>
        <dbReference type="SAM" id="Phobius"/>
    </source>
</evidence>
<evidence type="ECO:0000256" key="8">
    <source>
        <dbReference type="ARBA" id="ARBA00022989"/>
    </source>
</evidence>
<dbReference type="NCBIfam" id="NF008745">
    <property type="entry name" value="PRK11778.1"/>
    <property type="match status" value="1"/>
</dbReference>
<feature type="compositionally biased region" description="Basic and acidic residues" evidence="10">
    <location>
        <begin position="85"/>
        <end position="94"/>
    </location>
</feature>
<dbReference type="InParanoid" id="A0A1M7ERW9"/>
<gene>
    <name evidence="14" type="ORF">SAMN05878437_0395</name>
</gene>
<dbReference type="GO" id="GO:0005886">
    <property type="term" value="C:plasma membrane"/>
    <property type="evidence" value="ECO:0007669"/>
    <property type="project" value="UniProtKB-SubCell"/>
</dbReference>
<evidence type="ECO:0000259" key="13">
    <source>
        <dbReference type="Pfam" id="PF08496"/>
    </source>
</evidence>
<dbReference type="InterPro" id="IPR002142">
    <property type="entry name" value="Peptidase_S49"/>
</dbReference>
<keyword evidence="3" id="KW-1003">Cell membrane</keyword>
<keyword evidence="5 11" id="KW-0812">Transmembrane</keyword>
<evidence type="ECO:0000256" key="1">
    <source>
        <dbReference type="ARBA" id="ARBA00004236"/>
    </source>
</evidence>
<keyword evidence="7" id="KW-0720">Serine protease</keyword>